<dbReference type="GO" id="GO:0051301">
    <property type="term" value="P:cell division"/>
    <property type="evidence" value="ECO:0007669"/>
    <property type="project" value="UniProtKB-KW"/>
</dbReference>
<keyword evidence="4" id="KW-0158">Chromosome</keyword>
<evidence type="ECO:0000256" key="8">
    <source>
        <dbReference type="ARBA" id="ARBA00022838"/>
    </source>
</evidence>
<dbReference type="GO" id="GO:1990423">
    <property type="term" value="C:RZZ complex"/>
    <property type="evidence" value="ECO:0007669"/>
    <property type="project" value="TreeGrafter"/>
</dbReference>
<dbReference type="GO" id="GO:0006888">
    <property type="term" value="P:endoplasmic reticulum to Golgi vesicle-mediated transport"/>
    <property type="evidence" value="ECO:0007669"/>
    <property type="project" value="TreeGrafter"/>
</dbReference>
<dbReference type="InterPro" id="IPR048343">
    <property type="entry name" value="ZW10_C"/>
</dbReference>
<sequence>MSLVADVIASVRSKSGEKAGKPGTGQLEELVKRAEEAREAVCQTLGSRYDSLAMVVHDTAHLHHRVANALEDLTNLHSSIEQEVVNGLEGSVGEVGGVVRRWREVVGGLEAASTLLTIHTLLDEAHQAELEYEFLKTAENLAKVDKLLEDASEKDVEGQLDLLSTLQEEMLVRRTQLVYTIGEVWNETLTWEEERLGDGSRSVTLVVQAVKYESKEDGLHKLQQMLGALHMLGELQRRVTSLGKNLMNHIFKPIINDAAKVKATDRSDGYSVQVTLPANTKEKTPASTVFVHLTQVLRILHSALLCVKIEADEGEISLMQLLGKQLGQEFTEVLIKDCLAEAVPCSRAQLEDYEEVKRDTQKFQDFLIEIGFYGPDNKSIIEYAANVDVVFSNKACAHLLERARELMTRPVHVTVSVTPLEPEGPLIIQDETGKKLEKSSMRLEKLLAAKTFNLPKCQISASVCELVELIYETMEEACTSAAPYAGRLFYTVRNILMLYCQVVPTAHAHALATLPQQAAIIHNNSMYLAHHALLLGHQYKHRLPQALRDNTITTVDLAQQLRRMATSTFLKAMQWHRASIIDTLRESAEQGMRQCLHQLQLLHRVWQHVLPHTVYTKAMSTLVGSVVEEVVIRVVGLEDISADSALALINLLNLLKDNIPPLFQVEGEAKTNPGDVIRHVRLWGKFCELIVVLGASLHDILDRWSDGKGPLAHEFTPDEAKQLIRALFQNTSRRAQVLASIK</sequence>
<reference evidence="15 16" key="2">
    <citation type="submission" date="2019-01" db="EMBL/GenBank/DDBJ databases">
        <title>The decoding of complex shrimp genome reveals the adaptation for benthos swimmer, frequently molting mechanism and breeding impact on genome.</title>
        <authorList>
            <person name="Sun Y."/>
            <person name="Gao Y."/>
            <person name="Yu Y."/>
        </authorList>
    </citation>
    <scope>NUCLEOTIDE SEQUENCE [LARGE SCALE GENOMIC DNA]</scope>
    <source>
        <tissue evidence="15">Muscle</tissue>
    </source>
</reference>
<keyword evidence="5" id="KW-0963">Cytoplasm</keyword>
<protein>
    <submittedName>
        <fullName evidence="15">Centromere/kinetochore protein zw10-like protein</fullName>
    </submittedName>
</protein>
<evidence type="ECO:0000259" key="11">
    <source>
        <dbReference type="Pfam" id="PF06248"/>
    </source>
</evidence>
<dbReference type="AlphaFoldDB" id="A0A423TXK0"/>
<evidence type="ECO:0000313" key="15">
    <source>
        <dbReference type="EMBL" id="ROT81167.1"/>
    </source>
</evidence>
<comment type="subcellular location">
    <subcellularLocation>
        <location evidence="2">Chromosome</location>
        <location evidence="2">Centromere</location>
        <location evidence="2">Kinetochore</location>
    </subcellularLocation>
    <subcellularLocation>
        <location evidence="1">Cytoplasm</location>
    </subcellularLocation>
</comment>
<dbReference type="EMBL" id="QCYY01001007">
    <property type="protein sequence ID" value="ROT81167.1"/>
    <property type="molecule type" value="Genomic_DNA"/>
</dbReference>
<name>A0A423TXK0_PENVA</name>
<feature type="domain" description="Centromere/kinetochore protein zw10 C-terminal" evidence="13">
    <location>
        <begin position="452"/>
        <end position="580"/>
    </location>
</feature>
<dbReference type="GO" id="GO:0005737">
    <property type="term" value="C:cytoplasm"/>
    <property type="evidence" value="ECO:0007669"/>
    <property type="project" value="UniProtKB-SubCell"/>
</dbReference>
<evidence type="ECO:0000259" key="14">
    <source>
        <dbReference type="Pfam" id="PF22766"/>
    </source>
</evidence>
<dbReference type="InterPro" id="IPR009361">
    <property type="entry name" value="Zw10_N"/>
</dbReference>
<comment type="caution">
    <text evidence="15">The sequence shown here is derived from an EMBL/GenBank/DDBJ whole genome shotgun (WGS) entry which is preliminary data.</text>
</comment>
<evidence type="ECO:0000256" key="7">
    <source>
        <dbReference type="ARBA" id="ARBA00022776"/>
    </source>
</evidence>
<dbReference type="GO" id="GO:0005634">
    <property type="term" value="C:nucleus"/>
    <property type="evidence" value="ECO:0007669"/>
    <property type="project" value="InterPro"/>
</dbReference>
<dbReference type="Pfam" id="PF20665">
    <property type="entry name" value="Zw10_middle"/>
    <property type="match status" value="1"/>
</dbReference>
<dbReference type="Pfam" id="PF20666">
    <property type="entry name" value="ZW10_C"/>
    <property type="match status" value="1"/>
</dbReference>
<evidence type="ECO:0000256" key="5">
    <source>
        <dbReference type="ARBA" id="ARBA00022490"/>
    </source>
</evidence>
<evidence type="ECO:0000259" key="13">
    <source>
        <dbReference type="Pfam" id="PF20666"/>
    </source>
</evidence>
<keyword evidence="7" id="KW-0498">Mitosis</keyword>
<feature type="domain" description="ZW10 C-terminal helical" evidence="14">
    <location>
        <begin position="592"/>
        <end position="741"/>
    </location>
</feature>
<dbReference type="GO" id="GO:0007094">
    <property type="term" value="P:mitotic spindle assembly checkpoint signaling"/>
    <property type="evidence" value="ECO:0007669"/>
    <property type="project" value="TreeGrafter"/>
</dbReference>
<comment type="similarity">
    <text evidence="3">Belongs to the ZW10 family.</text>
</comment>
<proteinExistence type="inferred from homology"/>
<evidence type="ECO:0000256" key="3">
    <source>
        <dbReference type="ARBA" id="ARBA00006245"/>
    </source>
</evidence>
<dbReference type="Pfam" id="PF06248">
    <property type="entry name" value="Zw10_N"/>
    <property type="match status" value="1"/>
</dbReference>
<dbReference type="InterPro" id="IPR046362">
    <property type="entry name" value="Zw10/DSL1_C_sf"/>
</dbReference>
<dbReference type="Pfam" id="PF22766">
    <property type="entry name" value="ZW10_C2"/>
    <property type="match status" value="1"/>
</dbReference>
<keyword evidence="6" id="KW-0132">Cell division</keyword>
<keyword evidence="10" id="KW-0137">Centromere</keyword>
<reference evidence="15 16" key="1">
    <citation type="submission" date="2018-04" db="EMBL/GenBank/DDBJ databases">
        <authorList>
            <person name="Zhang X."/>
            <person name="Yuan J."/>
            <person name="Li F."/>
            <person name="Xiang J."/>
        </authorList>
    </citation>
    <scope>NUCLEOTIDE SEQUENCE [LARGE SCALE GENOMIC DNA]</scope>
    <source>
        <tissue evidence="15">Muscle</tissue>
    </source>
</reference>
<dbReference type="Proteomes" id="UP000283509">
    <property type="component" value="Unassembled WGS sequence"/>
</dbReference>
<keyword evidence="8" id="KW-0995">Kinetochore</keyword>
<accession>A0A423TXK0</accession>
<organism evidence="15 16">
    <name type="scientific">Penaeus vannamei</name>
    <name type="common">Whiteleg shrimp</name>
    <name type="synonym">Litopenaeus vannamei</name>
    <dbReference type="NCBI Taxonomy" id="6689"/>
    <lineage>
        <taxon>Eukaryota</taxon>
        <taxon>Metazoa</taxon>
        <taxon>Ecdysozoa</taxon>
        <taxon>Arthropoda</taxon>
        <taxon>Crustacea</taxon>
        <taxon>Multicrustacea</taxon>
        <taxon>Malacostraca</taxon>
        <taxon>Eumalacostraca</taxon>
        <taxon>Eucarida</taxon>
        <taxon>Decapoda</taxon>
        <taxon>Dendrobranchiata</taxon>
        <taxon>Penaeoidea</taxon>
        <taxon>Penaeidae</taxon>
        <taxon>Penaeus</taxon>
    </lineage>
</organism>
<feature type="domain" description="Centromere/kinetochore protein zw10 middle" evidence="12">
    <location>
        <begin position="207"/>
        <end position="407"/>
    </location>
</feature>
<dbReference type="Gene3D" id="1.10.357.150">
    <property type="match status" value="1"/>
</dbReference>
<evidence type="ECO:0000256" key="9">
    <source>
        <dbReference type="ARBA" id="ARBA00023306"/>
    </source>
</evidence>
<dbReference type="STRING" id="6689.A0A423TXK0"/>
<keyword evidence="9" id="KW-0131">Cell cycle</keyword>
<dbReference type="InterPro" id="IPR048344">
    <property type="entry name" value="Zw10_middle"/>
</dbReference>
<evidence type="ECO:0000259" key="12">
    <source>
        <dbReference type="Pfam" id="PF20665"/>
    </source>
</evidence>
<evidence type="ECO:0000313" key="16">
    <source>
        <dbReference type="Proteomes" id="UP000283509"/>
    </source>
</evidence>
<dbReference type="OrthoDB" id="534815at2759"/>
<keyword evidence="16" id="KW-1185">Reference proteome</keyword>
<dbReference type="PANTHER" id="PTHR12205:SF0">
    <property type="entry name" value="CENTROMERE_KINETOCHORE PROTEIN ZW10 HOMOLOG"/>
    <property type="match status" value="1"/>
</dbReference>
<dbReference type="PANTHER" id="PTHR12205">
    <property type="entry name" value="CENTROMERE/KINETOCHORE PROTEIN ZW10"/>
    <property type="match status" value="1"/>
</dbReference>
<evidence type="ECO:0000256" key="10">
    <source>
        <dbReference type="ARBA" id="ARBA00023328"/>
    </source>
</evidence>
<dbReference type="InterPro" id="IPR055148">
    <property type="entry name" value="ZW10_C_2"/>
</dbReference>
<feature type="domain" description="Centromere/kinetochore protein zw10 N-terminal" evidence="11">
    <location>
        <begin position="31"/>
        <end position="122"/>
    </location>
</feature>
<gene>
    <name evidence="15" type="ORF">C7M84_000083</name>
</gene>
<evidence type="ECO:0000256" key="4">
    <source>
        <dbReference type="ARBA" id="ARBA00022454"/>
    </source>
</evidence>
<evidence type="ECO:0000256" key="6">
    <source>
        <dbReference type="ARBA" id="ARBA00022618"/>
    </source>
</evidence>
<evidence type="ECO:0000256" key="1">
    <source>
        <dbReference type="ARBA" id="ARBA00004496"/>
    </source>
</evidence>
<evidence type="ECO:0000256" key="2">
    <source>
        <dbReference type="ARBA" id="ARBA00004629"/>
    </source>
</evidence>